<name>A0ABQ8KIY3_9APHY</name>
<gene>
    <name evidence="1" type="ORF">C8Q71DRAFT_857137</name>
</gene>
<sequence>MPSGSGACPGKIPEEDNIFRAVTATLAFDISKPMDSQGRPIEPDITFTSIIAHAPPFLCKVTPGFSNLEALIAQLS</sequence>
<dbReference type="EMBL" id="JADCUA010000008">
    <property type="protein sequence ID" value="KAH9837965.1"/>
    <property type="molecule type" value="Genomic_DNA"/>
</dbReference>
<comment type="caution">
    <text evidence="1">The sequence shown here is derived from an EMBL/GenBank/DDBJ whole genome shotgun (WGS) entry which is preliminary data.</text>
</comment>
<proteinExistence type="predicted"/>
<organism evidence="1 2">
    <name type="scientific">Rhodofomes roseus</name>
    <dbReference type="NCBI Taxonomy" id="34475"/>
    <lineage>
        <taxon>Eukaryota</taxon>
        <taxon>Fungi</taxon>
        <taxon>Dikarya</taxon>
        <taxon>Basidiomycota</taxon>
        <taxon>Agaricomycotina</taxon>
        <taxon>Agaricomycetes</taxon>
        <taxon>Polyporales</taxon>
        <taxon>Rhodofomes</taxon>
    </lineage>
</organism>
<evidence type="ECO:0000313" key="1">
    <source>
        <dbReference type="EMBL" id="KAH9837965.1"/>
    </source>
</evidence>
<dbReference type="Proteomes" id="UP000814176">
    <property type="component" value="Unassembled WGS sequence"/>
</dbReference>
<dbReference type="RefSeq" id="XP_047780003.1">
    <property type="nucleotide sequence ID" value="XM_047927376.1"/>
</dbReference>
<reference evidence="1 2" key="1">
    <citation type="journal article" date="2021" name="Environ. Microbiol.">
        <title>Gene family expansions and transcriptome signatures uncover fungal adaptations to wood decay.</title>
        <authorList>
            <person name="Hage H."/>
            <person name="Miyauchi S."/>
            <person name="Viragh M."/>
            <person name="Drula E."/>
            <person name="Min B."/>
            <person name="Chaduli D."/>
            <person name="Navarro D."/>
            <person name="Favel A."/>
            <person name="Norest M."/>
            <person name="Lesage-Meessen L."/>
            <person name="Balint B."/>
            <person name="Merenyi Z."/>
            <person name="de Eugenio L."/>
            <person name="Morin E."/>
            <person name="Martinez A.T."/>
            <person name="Baldrian P."/>
            <person name="Stursova M."/>
            <person name="Martinez M.J."/>
            <person name="Novotny C."/>
            <person name="Magnuson J.K."/>
            <person name="Spatafora J.W."/>
            <person name="Maurice S."/>
            <person name="Pangilinan J."/>
            <person name="Andreopoulos W."/>
            <person name="LaButti K."/>
            <person name="Hundley H."/>
            <person name="Na H."/>
            <person name="Kuo A."/>
            <person name="Barry K."/>
            <person name="Lipzen A."/>
            <person name="Henrissat B."/>
            <person name="Riley R."/>
            <person name="Ahrendt S."/>
            <person name="Nagy L.G."/>
            <person name="Grigoriev I.V."/>
            <person name="Martin F."/>
            <person name="Rosso M.N."/>
        </authorList>
    </citation>
    <scope>NUCLEOTIDE SEQUENCE [LARGE SCALE GENOMIC DNA]</scope>
    <source>
        <strain evidence="1 2">CIRM-BRFM 1785</strain>
    </source>
</reference>
<evidence type="ECO:0000313" key="2">
    <source>
        <dbReference type="Proteomes" id="UP000814176"/>
    </source>
</evidence>
<protein>
    <submittedName>
        <fullName evidence="1">Uncharacterized protein</fullName>
    </submittedName>
</protein>
<dbReference type="GeneID" id="72008108"/>
<keyword evidence="2" id="KW-1185">Reference proteome</keyword>
<accession>A0ABQ8KIY3</accession>